<organism evidence="1 2">
    <name type="scientific">Pleurotus eryngii</name>
    <name type="common">Boletus of the steppes</name>
    <dbReference type="NCBI Taxonomy" id="5323"/>
    <lineage>
        <taxon>Eukaryota</taxon>
        <taxon>Fungi</taxon>
        <taxon>Dikarya</taxon>
        <taxon>Basidiomycota</taxon>
        <taxon>Agaricomycotina</taxon>
        <taxon>Agaricomycetes</taxon>
        <taxon>Agaricomycetidae</taxon>
        <taxon>Agaricales</taxon>
        <taxon>Pleurotineae</taxon>
        <taxon>Pleurotaceae</taxon>
        <taxon>Pleurotus</taxon>
    </lineage>
</organism>
<name>A0A9P6DAZ1_PLEER</name>
<dbReference type="AlphaFoldDB" id="A0A9P6DAZ1"/>
<gene>
    <name evidence="1" type="ORF">BDN71DRAFT_360090</name>
</gene>
<keyword evidence="2" id="KW-1185">Reference proteome</keyword>
<proteinExistence type="predicted"/>
<sequence length="205" mass="23681">MLENLESQTQPPEARPAVVPKRVQNPAVAPIIPPIEYPSDLNYTPIVFGMAPHHHWSMKHVELNTLRRNVVNETQGHYIVSMDPDDFLHEFLPWNNFKTRVFRAFKAQKPSAERIKHLIAMGAKTERQMYGCFNNAVSGWPDALGAKCRNINFHDTHNYRDSLSGLGPDCVIDDQEIVQRRNKLKVDFANLLSFVEFKWQEGRFK</sequence>
<dbReference type="Proteomes" id="UP000807025">
    <property type="component" value="Unassembled WGS sequence"/>
</dbReference>
<dbReference type="OrthoDB" id="5592585at2759"/>
<protein>
    <submittedName>
        <fullName evidence="1">Uncharacterized protein</fullName>
    </submittedName>
</protein>
<dbReference type="EMBL" id="MU154680">
    <property type="protein sequence ID" value="KAF9489173.1"/>
    <property type="molecule type" value="Genomic_DNA"/>
</dbReference>
<evidence type="ECO:0000313" key="2">
    <source>
        <dbReference type="Proteomes" id="UP000807025"/>
    </source>
</evidence>
<reference evidence="1" key="1">
    <citation type="submission" date="2020-11" db="EMBL/GenBank/DDBJ databases">
        <authorList>
            <consortium name="DOE Joint Genome Institute"/>
            <person name="Ahrendt S."/>
            <person name="Riley R."/>
            <person name="Andreopoulos W."/>
            <person name="Labutti K."/>
            <person name="Pangilinan J."/>
            <person name="Ruiz-Duenas F.J."/>
            <person name="Barrasa J.M."/>
            <person name="Sanchez-Garcia M."/>
            <person name="Camarero S."/>
            <person name="Miyauchi S."/>
            <person name="Serrano A."/>
            <person name="Linde D."/>
            <person name="Babiker R."/>
            <person name="Drula E."/>
            <person name="Ayuso-Fernandez I."/>
            <person name="Pacheco R."/>
            <person name="Padilla G."/>
            <person name="Ferreira P."/>
            <person name="Barriuso J."/>
            <person name="Kellner H."/>
            <person name="Castanera R."/>
            <person name="Alfaro M."/>
            <person name="Ramirez L."/>
            <person name="Pisabarro A.G."/>
            <person name="Kuo A."/>
            <person name="Tritt A."/>
            <person name="Lipzen A."/>
            <person name="He G."/>
            <person name="Yan M."/>
            <person name="Ng V."/>
            <person name="Cullen D."/>
            <person name="Martin F."/>
            <person name="Rosso M.-N."/>
            <person name="Henrissat B."/>
            <person name="Hibbett D."/>
            <person name="Martinez A.T."/>
            <person name="Grigoriev I.V."/>
        </authorList>
    </citation>
    <scope>NUCLEOTIDE SEQUENCE</scope>
    <source>
        <strain evidence="1">ATCC 90797</strain>
    </source>
</reference>
<evidence type="ECO:0000313" key="1">
    <source>
        <dbReference type="EMBL" id="KAF9489173.1"/>
    </source>
</evidence>
<accession>A0A9P6DAZ1</accession>
<comment type="caution">
    <text evidence="1">The sequence shown here is derived from an EMBL/GenBank/DDBJ whole genome shotgun (WGS) entry which is preliminary data.</text>
</comment>